<dbReference type="SUPFAM" id="SSF143975">
    <property type="entry name" value="IlvD/EDD N-terminal domain-like"/>
    <property type="match status" value="1"/>
</dbReference>
<comment type="similarity">
    <text evidence="1">Belongs to the IlvD/Edd family.</text>
</comment>
<dbReference type="SUPFAM" id="SSF52016">
    <property type="entry name" value="LeuD/IlvD-like"/>
    <property type="match status" value="1"/>
</dbReference>
<reference evidence="10 11" key="1">
    <citation type="journal article" date="2019" name="Int. J. Syst. Evol. Microbiol.">
        <title>The Global Catalogue of Microorganisms (GCM) 10K type strain sequencing project: providing services to taxonomists for standard genome sequencing and annotation.</title>
        <authorList>
            <consortium name="The Broad Institute Genomics Platform"/>
            <consortium name="The Broad Institute Genome Sequencing Center for Infectious Disease"/>
            <person name="Wu L."/>
            <person name="Ma J."/>
        </authorList>
    </citation>
    <scope>NUCLEOTIDE SEQUENCE [LARGE SCALE GENOMIC DNA]</scope>
    <source>
        <strain evidence="10 11">JCM 13581</strain>
    </source>
</reference>
<evidence type="ECO:0000256" key="4">
    <source>
        <dbReference type="ARBA" id="ARBA00023004"/>
    </source>
</evidence>
<keyword evidence="7" id="KW-0100">Branched-chain amino acid biosynthesis</keyword>
<evidence type="ECO:0000256" key="6">
    <source>
        <dbReference type="ARBA" id="ARBA00023239"/>
    </source>
</evidence>
<dbReference type="InterPro" id="IPR052352">
    <property type="entry name" value="Sugar_Degrad_Dehydratases"/>
</dbReference>
<keyword evidence="5" id="KW-0411">Iron-sulfur</keyword>
<evidence type="ECO:0000313" key="11">
    <source>
        <dbReference type="Proteomes" id="UP001501303"/>
    </source>
</evidence>
<dbReference type="NCBIfam" id="NF009560">
    <property type="entry name" value="PRK13017.1"/>
    <property type="match status" value="1"/>
</dbReference>
<dbReference type="PANTHER" id="PTHR43183:SF2">
    <property type="entry name" value="DIHYDROXY-ACID DEHYDRATASE"/>
    <property type="match status" value="1"/>
</dbReference>
<dbReference type="RefSeq" id="WP_344262328.1">
    <property type="nucleotide sequence ID" value="NZ_BAAAMJ010000030.1"/>
</dbReference>
<dbReference type="Proteomes" id="UP001501303">
    <property type="component" value="Unassembled WGS sequence"/>
</dbReference>
<evidence type="ECO:0000313" key="10">
    <source>
        <dbReference type="EMBL" id="GAA1918529.1"/>
    </source>
</evidence>
<keyword evidence="4" id="KW-0408">Iron</keyword>
<organism evidence="10 11">
    <name type="scientific">Streptomyces sodiiphilus</name>
    <dbReference type="NCBI Taxonomy" id="226217"/>
    <lineage>
        <taxon>Bacteria</taxon>
        <taxon>Bacillati</taxon>
        <taxon>Actinomycetota</taxon>
        <taxon>Actinomycetes</taxon>
        <taxon>Kitasatosporales</taxon>
        <taxon>Streptomycetaceae</taxon>
        <taxon>Streptomyces</taxon>
    </lineage>
</organism>
<evidence type="ECO:0000256" key="2">
    <source>
        <dbReference type="ARBA" id="ARBA00022714"/>
    </source>
</evidence>
<gene>
    <name evidence="10" type="primary">araD</name>
    <name evidence="10" type="ORF">GCM10009716_29190</name>
</gene>
<dbReference type="InterPro" id="IPR037237">
    <property type="entry name" value="IlvD/EDD_N"/>
</dbReference>
<dbReference type="InterPro" id="IPR020558">
    <property type="entry name" value="DiOHA_6PGluconate_deHydtase_CS"/>
</dbReference>
<evidence type="ECO:0000256" key="7">
    <source>
        <dbReference type="ARBA" id="ARBA00023304"/>
    </source>
</evidence>
<name>A0ABN2PCW2_9ACTN</name>
<evidence type="ECO:0000256" key="3">
    <source>
        <dbReference type="ARBA" id="ARBA00022723"/>
    </source>
</evidence>
<accession>A0ABN2PCW2</accession>
<keyword evidence="11" id="KW-1185">Reference proteome</keyword>
<evidence type="ECO:0000256" key="5">
    <source>
        <dbReference type="ARBA" id="ARBA00023014"/>
    </source>
</evidence>
<dbReference type="InterPro" id="IPR000581">
    <property type="entry name" value="ILV_EDD_N"/>
</dbReference>
<dbReference type="EMBL" id="BAAAMJ010000030">
    <property type="protein sequence ID" value="GAA1918529.1"/>
    <property type="molecule type" value="Genomic_DNA"/>
</dbReference>
<dbReference type="Pfam" id="PF00920">
    <property type="entry name" value="ILVD_EDD_N"/>
    <property type="match status" value="1"/>
</dbReference>
<dbReference type="NCBIfam" id="NF004784">
    <property type="entry name" value="PRK06131.1"/>
    <property type="match status" value="1"/>
</dbReference>
<evidence type="ECO:0000259" key="9">
    <source>
        <dbReference type="Pfam" id="PF24877"/>
    </source>
</evidence>
<dbReference type="Gene3D" id="3.50.30.80">
    <property type="entry name" value="IlvD/EDD C-terminal domain-like"/>
    <property type="match status" value="1"/>
</dbReference>
<dbReference type="PROSITE" id="PS00886">
    <property type="entry name" value="ILVD_EDD_1"/>
    <property type="match status" value="1"/>
</dbReference>
<comment type="caution">
    <text evidence="10">The sequence shown here is derived from an EMBL/GenBank/DDBJ whole genome shotgun (WGS) entry which is preliminary data.</text>
</comment>
<dbReference type="PANTHER" id="PTHR43183">
    <property type="entry name" value="HYPOTHETICAL DIHYDROXYACID DEHYDRATASE (EUROFUNG)-RELATED"/>
    <property type="match status" value="1"/>
</dbReference>
<dbReference type="Pfam" id="PF24877">
    <property type="entry name" value="ILV_EDD_C"/>
    <property type="match status" value="1"/>
</dbReference>
<dbReference type="InterPro" id="IPR042096">
    <property type="entry name" value="Dihydro-acid_dehy_C"/>
</dbReference>
<keyword evidence="2" id="KW-0001">2Fe-2S</keyword>
<proteinExistence type="inferred from homology"/>
<feature type="domain" description="Dihydroxy-acid/6-phosphogluconate dehydratase N-terminal" evidence="8">
    <location>
        <begin position="45"/>
        <end position="356"/>
    </location>
</feature>
<sequence length="578" mass="62089">MSGPARLKPEELRSHQWYGTDGLRSFSHRARTRQLGYLPEEHLGKPVIAVLNTWSDINPCHQHLRERAEAVKRGVWQAGGFPLEFPVSTLSETYQKPTPMLYRNLLAMETEELLHSYPVDGAVLMGGCDKTTPALLMGAASADLPAVFVPAGPMLRGHWRGQTLGSGTDMWKYWDDKRAGLIGECELAELECGLARSPGHCMTMGTASTMTAVAEALGVTMPGASSIPAVDSGHSRMAAAAGRRIVELAWRGAALSRFLSPEAYEDAVTTALALGGSTNAVIHLIAMAGRSGIGLTLEDFDRIARRVPVLADIRPGGSYLMEDFHYAGGLPGLLARLGEEYLHLDRPTVARDSLREQLAGALVHDDTVIRPLSDPLCAEGGVAVLRGNLAPDGAVIKHVAADPGLLRHTGPAVVFDDYRTMQATINDPSLGITADSVLVLRGSGPLGGPGMPEYGMLPIPDHLLKEGVRDMVRLSDARMSGTSYGACVLHIAPESHAGGPLALVRNGDRVTLDVSARVLRLEVDDAELERRRAAWQRPPSRYGRGYGALYEQHITQADTGCDFGFLSRPGEVPEPYAG</sequence>
<keyword evidence="3" id="KW-0479">Metal-binding</keyword>
<dbReference type="NCBIfam" id="NF009559">
    <property type="entry name" value="PRK13016.1"/>
    <property type="match status" value="1"/>
</dbReference>
<dbReference type="InterPro" id="IPR056740">
    <property type="entry name" value="ILV_EDD_C"/>
</dbReference>
<evidence type="ECO:0000259" key="8">
    <source>
        <dbReference type="Pfam" id="PF00920"/>
    </source>
</evidence>
<evidence type="ECO:0000256" key="1">
    <source>
        <dbReference type="ARBA" id="ARBA00006486"/>
    </source>
</evidence>
<keyword evidence="6" id="KW-0456">Lyase</keyword>
<protein>
    <submittedName>
        <fullName evidence="10">L-arabinonate dehydratase</fullName>
    </submittedName>
</protein>
<keyword evidence="7" id="KW-0028">Amino-acid biosynthesis</keyword>
<feature type="domain" description="Dihydroxy-acid/6-phosphogluconate dehydratase C-terminal" evidence="9">
    <location>
        <begin position="368"/>
        <end position="561"/>
    </location>
</feature>